<protein>
    <submittedName>
        <fullName evidence="2">Uncharacterized protein</fullName>
    </submittedName>
</protein>
<proteinExistence type="predicted"/>
<sequence>MNGGDQRIPAPTLLSSLQSAFSSRDRSTKRERDDMSALGTGKGLLEIGKFAVYVAVPVALTYAVATENKTFQKIMGLKPYVVYPPEGPKPPSPEELRERAREIARKNKTN</sequence>
<dbReference type="GO" id="GO:0033617">
    <property type="term" value="P:mitochondrial respiratory chain complex IV assembly"/>
    <property type="evidence" value="ECO:0007669"/>
    <property type="project" value="InterPro"/>
</dbReference>
<gene>
    <name evidence="2" type="ORF">LUZ61_009304</name>
</gene>
<name>A0AAD5ZXA0_9POAL</name>
<feature type="compositionally biased region" description="Basic and acidic residues" evidence="1">
    <location>
        <begin position="92"/>
        <end position="110"/>
    </location>
</feature>
<feature type="compositionally biased region" description="Basic and acidic residues" evidence="1">
    <location>
        <begin position="23"/>
        <end position="35"/>
    </location>
</feature>
<feature type="region of interest" description="Disordered" evidence="1">
    <location>
        <begin position="1"/>
        <end position="37"/>
    </location>
</feature>
<comment type="caution">
    <text evidence="2">The sequence shown here is derived from an EMBL/GenBank/DDBJ whole genome shotgun (WGS) entry which is preliminary data.</text>
</comment>
<accession>A0AAD5ZXA0</accession>
<dbReference type="PANTHER" id="PTHR35700:SF1">
    <property type="entry name" value="OS07G0181800 PROTEIN"/>
    <property type="match status" value="1"/>
</dbReference>
<evidence type="ECO:0000313" key="3">
    <source>
        <dbReference type="Proteomes" id="UP001210211"/>
    </source>
</evidence>
<dbReference type="PANTHER" id="PTHR35700">
    <property type="entry name" value="OS07G0181800 PROTEIN"/>
    <property type="match status" value="1"/>
</dbReference>
<dbReference type="EMBL" id="JAMRDG010000001">
    <property type="protein sequence ID" value="KAJ3705599.1"/>
    <property type="molecule type" value="Genomic_DNA"/>
</dbReference>
<feature type="region of interest" description="Disordered" evidence="1">
    <location>
        <begin position="83"/>
        <end position="110"/>
    </location>
</feature>
<reference evidence="2 3" key="1">
    <citation type="journal article" date="2022" name="Cell">
        <title>Repeat-based holocentromeres influence genome architecture and karyotype evolution.</title>
        <authorList>
            <person name="Hofstatter P.G."/>
            <person name="Thangavel G."/>
            <person name="Lux T."/>
            <person name="Neumann P."/>
            <person name="Vondrak T."/>
            <person name="Novak P."/>
            <person name="Zhang M."/>
            <person name="Costa L."/>
            <person name="Castellani M."/>
            <person name="Scott A."/>
            <person name="Toegelov H."/>
            <person name="Fuchs J."/>
            <person name="Mata-Sucre Y."/>
            <person name="Dias Y."/>
            <person name="Vanzela A.L.L."/>
            <person name="Huettel B."/>
            <person name="Almeida C.C.S."/>
            <person name="Simkova H."/>
            <person name="Souza G."/>
            <person name="Pedrosa-Harand A."/>
            <person name="Macas J."/>
            <person name="Mayer K.F.X."/>
            <person name="Houben A."/>
            <person name="Marques A."/>
        </authorList>
    </citation>
    <scope>NUCLEOTIDE SEQUENCE [LARGE SCALE GENOMIC DNA]</scope>
    <source>
        <strain evidence="2">RhyTen1mFocal</strain>
    </source>
</reference>
<dbReference type="InterPro" id="IPR018625">
    <property type="entry name" value="Pet100"/>
</dbReference>
<keyword evidence="3" id="KW-1185">Reference proteome</keyword>
<dbReference type="Proteomes" id="UP001210211">
    <property type="component" value="Unassembled WGS sequence"/>
</dbReference>
<dbReference type="Pfam" id="PF09803">
    <property type="entry name" value="Pet100"/>
    <property type="match status" value="1"/>
</dbReference>
<evidence type="ECO:0000256" key="1">
    <source>
        <dbReference type="SAM" id="MobiDB-lite"/>
    </source>
</evidence>
<dbReference type="AlphaFoldDB" id="A0AAD5ZXA0"/>
<organism evidence="2 3">
    <name type="scientific">Rhynchospora tenuis</name>
    <dbReference type="NCBI Taxonomy" id="198213"/>
    <lineage>
        <taxon>Eukaryota</taxon>
        <taxon>Viridiplantae</taxon>
        <taxon>Streptophyta</taxon>
        <taxon>Embryophyta</taxon>
        <taxon>Tracheophyta</taxon>
        <taxon>Spermatophyta</taxon>
        <taxon>Magnoliopsida</taxon>
        <taxon>Liliopsida</taxon>
        <taxon>Poales</taxon>
        <taxon>Cyperaceae</taxon>
        <taxon>Cyperoideae</taxon>
        <taxon>Rhynchosporeae</taxon>
        <taxon>Rhynchospora</taxon>
    </lineage>
</organism>
<feature type="compositionally biased region" description="Polar residues" evidence="1">
    <location>
        <begin position="13"/>
        <end position="22"/>
    </location>
</feature>
<evidence type="ECO:0000313" key="2">
    <source>
        <dbReference type="EMBL" id="KAJ3705599.1"/>
    </source>
</evidence>
<dbReference type="GO" id="GO:0005739">
    <property type="term" value="C:mitochondrion"/>
    <property type="evidence" value="ECO:0007669"/>
    <property type="project" value="InterPro"/>
</dbReference>